<comment type="caution">
    <text evidence="3">The sequence shown here is derived from an EMBL/GenBank/DDBJ whole genome shotgun (WGS) entry which is preliminary data.</text>
</comment>
<dbReference type="GO" id="GO:0005737">
    <property type="term" value="C:cytoplasm"/>
    <property type="evidence" value="ECO:0007669"/>
    <property type="project" value="TreeGrafter"/>
</dbReference>
<dbReference type="EMBL" id="CAJNOE010000507">
    <property type="protein sequence ID" value="CAF1248949.1"/>
    <property type="molecule type" value="Genomic_DNA"/>
</dbReference>
<evidence type="ECO:0000313" key="3">
    <source>
        <dbReference type="EMBL" id="CAF1248949.1"/>
    </source>
</evidence>
<organism evidence="3 5">
    <name type="scientific">Adineta steineri</name>
    <dbReference type="NCBI Taxonomy" id="433720"/>
    <lineage>
        <taxon>Eukaryota</taxon>
        <taxon>Metazoa</taxon>
        <taxon>Spiralia</taxon>
        <taxon>Gnathifera</taxon>
        <taxon>Rotifera</taxon>
        <taxon>Eurotatoria</taxon>
        <taxon>Bdelloidea</taxon>
        <taxon>Adinetida</taxon>
        <taxon>Adinetidae</taxon>
        <taxon>Adineta</taxon>
    </lineage>
</organism>
<dbReference type="InterPro" id="IPR023139">
    <property type="entry name" value="PBDC1-like_dom_sf"/>
</dbReference>
<dbReference type="Proteomes" id="UP000663860">
    <property type="component" value="Unassembled WGS sequence"/>
</dbReference>
<dbReference type="PANTHER" id="PTHR13410">
    <property type="entry name" value="PROTEIN PBDC1"/>
    <property type="match status" value="1"/>
</dbReference>
<sequence length="168" mass="19383">MDNTSKLNDLGLGGAQQSEGPLPSTSAEDYINDPILEEQWAMKAFQHAETYFNLLCAMESKKLRLTRHDDQIYSRFRAVFPDLKVDTLDENQIKSVEGKELWRSFCEEFKELIEDYNYGTLIRTDSKGEYSSDNSFLVVRIQFYAIEIARNREGANDTIRDSFGSKKL</sequence>
<feature type="compositionally biased region" description="Polar residues" evidence="1">
    <location>
        <begin position="15"/>
        <end position="27"/>
    </location>
</feature>
<gene>
    <name evidence="3" type="ORF">IZO911_LOCUS31234</name>
    <name evidence="4" type="ORF">KXQ929_LOCUS4758</name>
</gene>
<evidence type="ECO:0000313" key="4">
    <source>
        <dbReference type="EMBL" id="CAF3593668.1"/>
    </source>
</evidence>
<reference evidence="3" key="1">
    <citation type="submission" date="2021-02" db="EMBL/GenBank/DDBJ databases">
        <authorList>
            <person name="Nowell W R."/>
        </authorList>
    </citation>
    <scope>NUCLEOTIDE SEQUENCE</scope>
</reference>
<name>A0A814ZZA9_9BILA</name>
<feature type="domain" description="Polysaccharide biosynthesis" evidence="2">
    <location>
        <begin position="36"/>
        <end position="160"/>
    </location>
</feature>
<dbReference type="AlphaFoldDB" id="A0A814ZZA9"/>
<accession>A0A814ZZA9</accession>
<dbReference type="PANTHER" id="PTHR13410:SF9">
    <property type="entry name" value="PROTEIN PBDC1"/>
    <property type="match status" value="1"/>
</dbReference>
<dbReference type="EMBL" id="CAJOBB010000167">
    <property type="protein sequence ID" value="CAF3593668.1"/>
    <property type="molecule type" value="Genomic_DNA"/>
</dbReference>
<evidence type="ECO:0000259" key="2">
    <source>
        <dbReference type="Pfam" id="PF04669"/>
    </source>
</evidence>
<dbReference type="Proteomes" id="UP000663868">
    <property type="component" value="Unassembled WGS sequence"/>
</dbReference>
<dbReference type="InterPro" id="IPR021148">
    <property type="entry name" value="Polysacc_synth_dom"/>
</dbReference>
<dbReference type="InterPro" id="IPR008476">
    <property type="entry name" value="PBDC1_metazoa/fungi"/>
</dbReference>
<evidence type="ECO:0000313" key="5">
    <source>
        <dbReference type="Proteomes" id="UP000663860"/>
    </source>
</evidence>
<evidence type="ECO:0000256" key="1">
    <source>
        <dbReference type="SAM" id="MobiDB-lite"/>
    </source>
</evidence>
<feature type="region of interest" description="Disordered" evidence="1">
    <location>
        <begin position="1"/>
        <end position="28"/>
    </location>
</feature>
<proteinExistence type="predicted"/>
<protein>
    <recommendedName>
        <fullName evidence="2">Polysaccharide biosynthesis domain-containing protein</fullName>
    </recommendedName>
</protein>
<dbReference type="Gene3D" id="1.10.3560.10">
    <property type="entry name" value="yst0336 like domain"/>
    <property type="match status" value="1"/>
</dbReference>
<dbReference type="Pfam" id="PF04669">
    <property type="entry name" value="PBDC1"/>
    <property type="match status" value="1"/>
</dbReference>